<dbReference type="PRINTS" id="PR00080">
    <property type="entry name" value="SDRFAMILY"/>
</dbReference>
<gene>
    <name evidence="6" type="ORF">CcCBS67573_g00937</name>
</gene>
<evidence type="ECO:0000256" key="3">
    <source>
        <dbReference type="ARBA" id="ARBA00023002"/>
    </source>
</evidence>
<dbReference type="SUPFAM" id="SSF51735">
    <property type="entry name" value="NAD(P)-binding Rossmann-fold domains"/>
    <property type="match status" value="1"/>
</dbReference>
<dbReference type="Proteomes" id="UP000320333">
    <property type="component" value="Unassembled WGS sequence"/>
</dbReference>
<evidence type="ECO:0000256" key="1">
    <source>
        <dbReference type="ARBA" id="ARBA00006484"/>
    </source>
</evidence>
<protein>
    <recommendedName>
        <fullName evidence="8">NAD(P)-binding protein</fullName>
    </recommendedName>
</protein>
<dbReference type="InterPro" id="IPR020904">
    <property type="entry name" value="Sc_DH/Rdtase_CS"/>
</dbReference>
<keyword evidence="2" id="KW-0521">NADP</keyword>
<dbReference type="STRING" id="246404.A0A507FNE2"/>
<feature type="region of interest" description="Disordered" evidence="5">
    <location>
        <begin position="22"/>
        <end position="96"/>
    </location>
</feature>
<evidence type="ECO:0000313" key="6">
    <source>
        <dbReference type="EMBL" id="TPX77773.1"/>
    </source>
</evidence>
<evidence type="ECO:0000256" key="4">
    <source>
        <dbReference type="RuleBase" id="RU000363"/>
    </source>
</evidence>
<keyword evidence="7" id="KW-1185">Reference proteome</keyword>
<feature type="compositionally biased region" description="Polar residues" evidence="5">
    <location>
        <begin position="22"/>
        <end position="38"/>
    </location>
</feature>
<dbReference type="PRINTS" id="PR00081">
    <property type="entry name" value="GDHRDH"/>
</dbReference>
<dbReference type="PANTHER" id="PTHR44169:SF6">
    <property type="entry name" value="NADPH-DEPENDENT 1-ACYLDIHYDROXYACETONE PHOSPHATE REDUCTASE"/>
    <property type="match status" value="1"/>
</dbReference>
<feature type="compositionally biased region" description="Low complexity" evidence="5">
    <location>
        <begin position="56"/>
        <end position="79"/>
    </location>
</feature>
<evidence type="ECO:0008006" key="8">
    <source>
        <dbReference type="Google" id="ProtNLM"/>
    </source>
</evidence>
<dbReference type="CDD" id="cd05374">
    <property type="entry name" value="17beta-HSD-like_SDR_c"/>
    <property type="match status" value="1"/>
</dbReference>
<dbReference type="AlphaFoldDB" id="A0A507FNE2"/>
<evidence type="ECO:0000256" key="5">
    <source>
        <dbReference type="SAM" id="MobiDB-lite"/>
    </source>
</evidence>
<accession>A0A507FNE2</accession>
<dbReference type="EMBL" id="QEAP01000014">
    <property type="protein sequence ID" value="TPX77773.1"/>
    <property type="molecule type" value="Genomic_DNA"/>
</dbReference>
<keyword evidence="3" id="KW-0560">Oxidoreductase</keyword>
<evidence type="ECO:0000256" key="2">
    <source>
        <dbReference type="ARBA" id="ARBA00022857"/>
    </source>
</evidence>
<name>A0A507FNE2_9FUNG</name>
<sequence>MYHQLPSRPSSVYSVAFSFADTESSSADMHSAASLASDTTPPTPTSRHSHSHPHSSPHSQSQTPIQQQHPTTIRQTRTPENIAPQIPSLKPKQRPTQTNAIAAPPLLQTVSPAAPASNTHSILPDIATTQEVIRPVVFITGCSRGGIGHAMAVQFAQRGCKVYGTVRRLECIQDAQGCIPPGSVGSIDLIPMDVTDAYSIQRAVRAVMLRSGRIDILVNNAGIGLSGGVSETSIDGIRRLFDTNVIGVIQVVPCMLERGQGGKIVNMGSMLAYVSLPWSGPYCATKSALRAITSSLRMELAPLGIQVSLISAGAVQSNFVENMKKKSSHSPTRAATIFDTLHGNKAKRNETAQIALSGGTETDAFAAQVVMEILKPEVELNMMLGKWWWMVIVFLNLPEWMIEWILKWRFGLFGKIAAAAAAVAATSSVTVVEGEKKSQ</sequence>
<reference evidence="6 7" key="1">
    <citation type="journal article" date="2019" name="Sci. Rep.">
        <title>Comparative genomics of chytrid fungi reveal insights into the obligate biotrophic and pathogenic lifestyle of Synchytrium endobioticum.</title>
        <authorList>
            <person name="van de Vossenberg B.T.L.H."/>
            <person name="Warris S."/>
            <person name="Nguyen H.D.T."/>
            <person name="van Gent-Pelzer M.P.E."/>
            <person name="Joly D.L."/>
            <person name="van de Geest H.C."/>
            <person name="Bonants P.J.M."/>
            <person name="Smith D.S."/>
            <person name="Levesque C.A."/>
            <person name="van der Lee T.A.J."/>
        </authorList>
    </citation>
    <scope>NUCLEOTIDE SEQUENCE [LARGE SCALE GENOMIC DNA]</scope>
    <source>
        <strain evidence="6 7">CBS 675.73</strain>
    </source>
</reference>
<proteinExistence type="inferred from homology"/>
<dbReference type="Gene3D" id="3.40.50.720">
    <property type="entry name" value="NAD(P)-binding Rossmann-like Domain"/>
    <property type="match status" value="1"/>
</dbReference>
<comment type="similarity">
    <text evidence="1 4">Belongs to the short-chain dehydrogenases/reductases (SDR) family.</text>
</comment>
<organism evidence="6 7">
    <name type="scientific">Chytriomyces confervae</name>
    <dbReference type="NCBI Taxonomy" id="246404"/>
    <lineage>
        <taxon>Eukaryota</taxon>
        <taxon>Fungi</taxon>
        <taxon>Fungi incertae sedis</taxon>
        <taxon>Chytridiomycota</taxon>
        <taxon>Chytridiomycota incertae sedis</taxon>
        <taxon>Chytridiomycetes</taxon>
        <taxon>Chytridiales</taxon>
        <taxon>Chytriomycetaceae</taxon>
        <taxon>Chytriomyces</taxon>
    </lineage>
</organism>
<dbReference type="PANTHER" id="PTHR44169">
    <property type="entry name" value="NADPH-DEPENDENT 1-ACYLDIHYDROXYACETONE PHOSPHATE REDUCTASE"/>
    <property type="match status" value="1"/>
</dbReference>
<dbReference type="InterPro" id="IPR002347">
    <property type="entry name" value="SDR_fam"/>
</dbReference>
<dbReference type="OrthoDB" id="2102561at2759"/>
<dbReference type="Pfam" id="PF00106">
    <property type="entry name" value="adh_short"/>
    <property type="match status" value="1"/>
</dbReference>
<comment type="caution">
    <text evidence="6">The sequence shown here is derived from an EMBL/GenBank/DDBJ whole genome shotgun (WGS) entry which is preliminary data.</text>
</comment>
<evidence type="ECO:0000313" key="7">
    <source>
        <dbReference type="Proteomes" id="UP000320333"/>
    </source>
</evidence>
<dbReference type="PROSITE" id="PS00061">
    <property type="entry name" value="ADH_SHORT"/>
    <property type="match status" value="1"/>
</dbReference>
<dbReference type="GO" id="GO:0016491">
    <property type="term" value="F:oxidoreductase activity"/>
    <property type="evidence" value="ECO:0007669"/>
    <property type="project" value="UniProtKB-KW"/>
</dbReference>
<dbReference type="InterPro" id="IPR036291">
    <property type="entry name" value="NAD(P)-bd_dom_sf"/>
</dbReference>